<dbReference type="PANTHER" id="PTHR43630">
    <property type="entry name" value="POLY-BETA-1,6-N-ACETYL-D-GLUCOSAMINE SYNTHASE"/>
    <property type="match status" value="1"/>
</dbReference>
<keyword evidence="2" id="KW-0328">Glycosyltransferase</keyword>
<dbReference type="PANTHER" id="PTHR43630:SF1">
    <property type="entry name" value="POLY-BETA-1,6-N-ACETYL-D-GLUCOSAMINE SYNTHASE"/>
    <property type="match status" value="1"/>
</dbReference>
<dbReference type="InterPro" id="IPR029044">
    <property type="entry name" value="Nucleotide-diphossugar_trans"/>
</dbReference>
<sequence length="252" mass="28137">MRNTGIHQSQGVVIYNVDADCLVNKGSIKEIRDSLKDPNVGAVGGVYLKTNEPTWVENGYILVSDEGGFGEANDLPGGSLAFRREVYEKVGGFDEDVDAGEDSRFVRVIRRLGYRVLYLPSCSVVHLNNSKTIGQLVKRQMWHGSSYFRTTPLVLDKTFFATVLFILSIISGFLSLILGCHLIFLMSLAGLFFLIFVFSLKRAKYSLSLLLSNLFPALAVSFFYFLGRALGLIYGLIQFLFKFGESKSIRKL</sequence>
<feature type="transmembrane region" description="Helical" evidence="4">
    <location>
        <begin position="182"/>
        <end position="200"/>
    </location>
</feature>
<evidence type="ECO:0000256" key="3">
    <source>
        <dbReference type="ARBA" id="ARBA00022679"/>
    </source>
</evidence>
<accession>A0AB39UYC1</accession>
<dbReference type="KEGG" id="tcd:AAIA72_03110"/>
<evidence type="ECO:0000256" key="1">
    <source>
        <dbReference type="ARBA" id="ARBA00006739"/>
    </source>
</evidence>
<dbReference type="Gene3D" id="3.90.550.10">
    <property type="entry name" value="Spore Coat Polysaccharide Biosynthesis Protein SpsA, Chain A"/>
    <property type="match status" value="1"/>
</dbReference>
<dbReference type="Pfam" id="PF13632">
    <property type="entry name" value="Glyco_trans_2_3"/>
    <property type="match status" value="1"/>
</dbReference>
<feature type="domain" description="Glycosyltransferase 2-like" evidence="5">
    <location>
        <begin position="14"/>
        <end position="196"/>
    </location>
</feature>
<dbReference type="SUPFAM" id="SSF53448">
    <property type="entry name" value="Nucleotide-diphospho-sugar transferases"/>
    <property type="match status" value="1"/>
</dbReference>
<reference evidence="6" key="1">
    <citation type="submission" date="2024-05" db="EMBL/GenBank/DDBJ databases">
        <title>Genome sequencing of novel strain.</title>
        <authorList>
            <person name="Ganbat D."/>
            <person name="Ganbat S."/>
            <person name="Lee S.-J."/>
        </authorList>
    </citation>
    <scope>NUCLEOTIDE SEQUENCE</scope>
    <source>
        <strain evidence="6">SMD15-11</strain>
    </source>
</reference>
<feature type="transmembrane region" description="Helical" evidence="4">
    <location>
        <begin position="159"/>
        <end position="177"/>
    </location>
</feature>
<evidence type="ECO:0000313" key="6">
    <source>
        <dbReference type="EMBL" id="XDT72990.1"/>
    </source>
</evidence>
<dbReference type="RefSeq" id="WP_369601991.1">
    <property type="nucleotide sequence ID" value="NZ_CP154858.1"/>
</dbReference>
<dbReference type="InterPro" id="IPR001173">
    <property type="entry name" value="Glyco_trans_2-like"/>
</dbReference>
<protein>
    <submittedName>
        <fullName evidence="6">Glycosyltransferase family 2 protein</fullName>
    </submittedName>
</protein>
<dbReference type="EMBL" id="CP154858">
    <property type="protein sequence ID" value="XDT72990.1"/>
    <property type="molecule type" value="Genomic_DNA"/>
</dbReference>
<keyword evidence="4" id="KW-1133">Transmembrane helix</keyword>
<keyword evidence="3" id="KW-0808">Transferase</keyword>
<dbReference type="AlphaFoldDB" id="A0AB39UYC1"/>
<proteinExistence type="inferred from homology"/>
<keyword evidence="4" id="KW-0472">Membrane</keyword>
<evidence type="ECO:0000256" key="4">
    <source>
        <dbReference type="SAM" id="Phobius"/>
    </source>
</evidence>
<organism evidence="6">
    <name type="scientific">Thermohahella caldifontis</name>
    <dbReference type="NCBI Taxonomy" id="3142973"/>
    <lineage>
        <taxon>Bacteria</taxon>
        <taxon>Pseudomonadati</taxon>
        <taxon>Pseudomonadota</taxon>
        <taxon>Gammaproteobacteria</taxon>
        <taxon>Oceanospirillales</taxon>
        <taxon>Hahellaceae</taxon>
        <taxon>Thermohahella</taxon>
    </lineage>
</organism>
<keyword evidence="4" id="KW-0812">Transmembrane</keyword>
<comment type="similarity">
    <text evidence="1">Belongs to the glycosyltransferase 2 family.</text>
</comment>
<gene>
    <name evidence="6" type="ORF">AAIA72_03110</name>
</gene>
<feature type="transmembrane region" description="Helical" evidence="4">
    <location>
        <begin position="220"/>
        <end position="241"/>
    </location>
</feature>
<evidence type="ECO:0000259" key="5">
    <source>
        <dbReference type="Pfam" id="PF13632"/>
    </source>
</evidence>
<dbReference type="GO" id="GO:0016757">
    <property type="term" value="F:glycosyltransferase activity"/>
    <property type="evidence" value="ECO:0007669"/>
    <property type="project" value="UniProtKB-KW"/>
</dbReference>
<evidence type="ECO:0000256" key="2">
    <source>
        <dbReference type="ARBA" id="ARBA00022676"/>
    </source>
</evidence>
<name>A0AB39UYC1_9GAMM</name>